<sequence>MLREAYRCHHRDLRSNQSSTPLSNRTAEVLGHWYWDPHVSVTELSSHRPFAPSSSGEVAVAAVVRAKSATELHCSARGNRSLRLRGLWIRALGSPRRWPPTRAARLSRRGCSPCSPRSSTTPYSRTSLEALPLRR</sequence>
<evidence type="ECO:0000313" key="3">
    <source>
        <dbReference type="Proteomes" id="UP000823388"/>
    </source>
</evidence>
<organism evidence="2 3">
    <name type="scientific">Panicum virgatum</name>
    <name type="common">Blackwell switchgrass</name>
    <dbReference type="NCBI Taxonomy" id="38727"/>
    <lineage>
        <taxon>Eukaryota</taxon>
        <taxon>Viridiplantae</taxon>
        <taxon>Streptophyta</taxon>
        <taxon>Embryophyta</taxon>
        <taxon>Tracheophyta</taxon>
        <taxon>Spermatophyta</taxon>
        <taxon>Magnoliopsida</taxon>
        <taxon>Liliopsida</taxon>
        <taxon>Poales</taxon>
        <taxon>Poaceae</taxon>
        <taxon>PACMAD clade</taxon>
        <taxon>Panicoideae</taxon>
        <taxon>Panicodae</taxon>
        <taxon>Paniceae</taxon>
        <taxon>Panicinae</taxon>
        <taxon>Panicum</taxon>
        <taxon>Panicum sect. Hiantes</taxon>
    </lineage>
</organism>
<comment type="caution">
    <text evidence="2">The sequence shown here is derived from an EMBL/GenBank/DDBJ whole genome shotgun (WGS) entry which is preliminary data.</text>
</comment>
<feature type="compositionally biased region" description="Low complexity" evidence="1">
    <location>
        <begin position="109"/>
        <end position="128"/>
    </location>
</feature>
<reference evidence="2 3" key="1">
    <citation type="submission" date="2020-05" db="EMBL/GenBank/DDBJ databases">
        <title>WGS assembly of Panicum virgatum.</title>
        <authorList>
            <person name="Lovell J.T."/>
            <person name="Jenkins J."/>
            <person name="Shu S."/>
            <person name="Juenger T.E."/>
            <person name="Schmutz J."/>
        </authorList>
    </citation>
    <scope>NUCLEOTIDE SEQUENCE [LARGE SCALE GENOMIC DNA]</scope>
    <source>
        <strain evidence="3">cv. AP13</strain>
    </source>
</reference>
<dbReference type="Proteomes" id="UP000823388">
    <property type="component" value="Chromosome 9N"/>
</dbReference>
<keyword evidence="3" id="KW-1185">Reference proteome</keyword>
<accession>A0A8T0N1U9</accession>
<gene>
    <name evidence="2" type="ORF">PVAP13_9NG592622</name>
</gene>
<protein>
    <submittedName>
        <fullName evidence="2">Uncharacterized protein</fullName>
    </submittedName>
</protein>
<dbReference type="AlphaFoldDB" id="A0A8T0N1U9"/>
<evidence type="ECO:0000256" key="1">
    <source>
        <dbReference type="SAM" id="MobiDB-lite"/>
    </source>
</evidence>
<name>A0A8T0N1U9_PANVG</name>
<evidence type="ECO:0000313" key="2">
    <source>
        <dbReference type="EMBL" id="KAG2541006.1"/>
    </source>
</evidence>
<dbReference type="EMBL" id="CM029054">
    <property type="protein sequence ID" value="KAG2541006.1"/>
    <property type="molecule type" value="Genomic_DNA"/>
</dbReference>
<feature type="region of interest" description="Disordered" evidence="1">
    <location>
        <begin position="98"/>
        <end position="135"/>
    </location>
</feature>
<proteinExistence type="predicted"/>